<dbReference type="Proteomes" id="UP000050454">
    <property type="component" value="Unassembled WGS sequence"/>
</dbReference>
<dbReference type="OrthoDB" id="14196at2"/>
<feature type="domain" description="PpiC" evidence="3">
    <location>
        <begin position="269"/>
        <end position="383"/>
    </location>
</feature>
<sequence>MIKKVLFLFLIPVLTQAQRVGTNVDRIVAKVDNYYILRSEVETIMQRSKEQDQPVDKCQALESLAVQKLLVAKAEIDSVIVEPDVVENQLDARMGEMIRIYGSEKNIVEQFNKSIESLKSEVRQQVTEQLTAQQMQQTITEGMSVTPAEVKIFMDNIPKDSLPTIPTEVKVAQLVRLAKLTVAQKSELKQRLEDLKLRVEKGESFEELAKEYSEDQGSRTYGGDLGWAKRGQMVPEFEAAAMRLEPNQMSEVVESSFGFHLIQLLEIRGQEYHARHILLRPEYNRLDMTAPTQFLDSLRNFIVTDSVSFSDAVRLHSEDENTKYTGGILQDPSTGSDRMALDLSMEPNLYFTVDTMKVGTVTAPLPYRSADGKTGMRLLYLKDKYAPHQINMKDDYEKIKQFALINKQNTEIDKWFKEAIAEVYIKIDPEYQVCKLFEY</sequence>
<dbReference type="InterPro" id="IPR000297">
    <property type="entry name" value="PPIase_PpiC"/>
</dbReference>
<dbReference type="GO" id="GO:0003755">
    <property type="term" value="F:peptidyl-prolyl cis-trans isomerase activity"/>
    <property type="evidence" value="ECO:0007669"/>
    <property type="project" value="UniProtKB-KW"/>
</dbReference>
<evidence type="ECO:0000256" key="1">
    <source>
        <dbReference type="ARBA" id="ARBA00022729"/>
    </source>
</evidence>
<dbReference type="Pfam" id="PF13616">
    <property type="entry name" value="Rotamase_3"/>
    <property type="match status" value="1"/>
</dbReference>
<dbReference type="AlphaFoldDB" id="A0A0P7CBT1"/>
<dbReference type="Gene3D" id="3.10.50.40">
    <property type="match status" value="2"/>
</dbReference>
<dbReference type="SUPFAM" id="SSF109998">
    <property type="entry name" value="Triger factor/SurA peptide-binding domain-like"/>
    <property type="match status" value="1"/>
</dbReference>
<organism evidence="4 5">
    <name type="scientific">Jiulongibacter sediminis</name>
    <dbReference type="NCBI Taxonomy" id="1605367"/>
    <lineage>
        <taxon>Bacteria</taxon>
        <taxon>Pseudomonadati</taxon>
        <taxon>Bacteroidota</taxon>
        <taxon>Cytophagia</taxon>
        <taxon>Cytophagales</taxon>
        <taxon>Leadbetterellaceae</taxon>
        <taxon>Jiulongibacter</taxon>
    </lineage>
</organism>
<comment type="caution">
    <text evidence="4">The sequence shown here is derived from an EMBL/GenBank/DDBJ whole genome shotgun (WGS) entry which is preliminary data.</text>
</comment>
<evidence type="ECO:0000256" key="2">
    <source>
        <dbReference type="PROSITE-ProRule" id="PRU00278"/>
    </source>
</evidence>
<evidence type="ECO:0000313" key="5">
    <source>
        <dbReference type="Proteomes" id="UP000050454"/>
    </source>
</evidence>
<dbReference type="EMBL" id="LGTQ01000005">
    <property type="protein sequence ID" value="KPM50159.1"/>
    <property type="molecule type" value="Genomic_DNA"/>
</dbReference>
<dbReference type="PATRIC" id="fig|1605367.3.peg.2306"/>
<feature type="domain" description="PpiC" evidence="3">
    <location>
        <begin position="166"/>
        <end position="266"/>
    </location>
</feature>
<dbReference type="Pfam" id="PF00639">
    <property type="entry name" value="Rotamase"/>
    <property type="match status" value="1"/>
</dbReference>
<evidence type="ECO:0000259" key="3">
    <source>
        <dbReference type="PROSITE" id="PS50198"/>
    </source>
</evidence>
<dbReference type="InterPro" id="IPR046357">
    <property type="entry name" value="PPIase_dom_sf"/>
</dbReference>
<dbReference type="PANTHER" id="PTHR47637:SF1">
    <property type="entry name" value="CHAPERONE SURA"/>
    <property type="match status" value="1"/>
</dbReference>
<dbReference type="PROSITE" id="PS50198">
    <property type="entry name" value="PPIC_PPIASE_2"/>
    <property type="match status" value="2"/>
</dbReference>
<evidence type="ECO:0000313" key="4">
    <source>
        <dbReference type="EMBL" id="KPM50159.1"/>
    </source>
</evidence>
<dbReference type="InterPro" id="IPR027304">
    <property type="entry name" value="Trigger_fact/SurA_dom_sf"/>
</dbReference>
<protein>
    <submittedName>
        <fullName evidence="4">Peptidylprolyl isomerase</fullName>
    </submittedName>
</protein>
<dbReference type="PROSITE" id="PS01096">
    <property type="entry name" value="PPIC_PPIASE_1"/>
    <property type="match status" value="1"/>
</dbReference>
<keyword evidence="5" id="KW-1185">Reference proteome</keyword>
<accession>A0A0P7CBT1</accession>
<dbReference type="RefSeq" id="WP_055145159.1">
    <property type="nucleotide sequence ID" value="NZ_JXSZ01000005.1"/>
</dbReference>
<reference evidence="4 5" key="1">
    <citation type="submission" date="2015-07" db="EMBL/GenBank/DDBJ databases">
        <title>The draft genome sequence of Leadbetterella sp. JN14-9.</title>
        <authorList>
            <person name="Liu Y."/>
            <person name="Du J."/>
            <person name="Shao Z."/>
        </authorList>
    </citation>
    <scope>NUCLEOTIDE SEQUENCE [LARGE SCALE GENOMIC DNA]</scope>
    <source>
        <strain evidence="4 5">JN14-9</strain>
    </source>
</reference>
<keyword evidence="2 4" id="KW-0413">Isomerase</keyword>
<keyword evidence="2" id="KW-0697">Rotamase</keyword>
<dbReference type="SUPFAM" id="SSF54534">
    <property type="entry name" value="FKBP-like"/>
    <property type="match status" value="2"/>
</dbReference>
<dbReference type="STRING" id="1605367.AFM12_04780"/>
<proteinExistence type="predicted"/>
<gene>
    <name evidence="4" type="ORF">AFM12_04780</name>
</gene>
<name>A0A0P7CBT1_9BACT</name>
<keyword evidence="1" id="KW-0732">Signal</keyword>
<dbReference type="InterPro" id="IPR050280">
    <property type="entry name" value="OMP_Chaperone_SurA"/>
</dbReference>
<dbReference type="PANTHER" id="PTHR47637">
    <property type="entry name" value="CHAPERONE SURA"/>
    <property type="match status" value="1"/>
</dbReference>
<dbReference type="InterPro" id="IPR023058">
    <property type="entry name" value="PPIase_PpiC_CS"/>
</dbReference>